<sequence length="232" mass="25540">MSNPTASGSGLMAFWSDIDPDYVVRYQQWHNCEHIPERVSIPGFREGRRYRATSDAPHFLMFYETNATSVLASEAYMAALNAPTDWTREALTHFKNPVRSIYSRVAEVGGATAWPAPYVTTMQFDLPDGDEDACAGAWLKTVGNCEGVVRARLWRADAAVGNITTSERKIYGGGPGKQAYLVLIEQTLPPQRLPDPIAAGDAAQALRRADEKRGSYWLEMALRAADTSHGGK</sequence>
<protein>
    <submittedName>
        <fullName evidence="1">Uncharacterized protein</fullName>
    </submittedName>
</protein>
<accession>A0ABV6ELN8</accession>
<name>A0ABV6ELN8_9BRAD</name>
<organism evidence="1 2">
    <name type="scientific">Rhodopseudomonas telluris</name>
    <dbReference type="NCBI Taxonomy" id="644215"/>
    <lineage>
        <taxon>Bacteria</taxon>
        <taxon>Pseudomonadati</taxon>
        <taxon>Pseudomonadota</taxon>
        <taxon>Alphaproteobacteria</taxon>
        <taxon>Hyphomicrobiales</taxon>
        <taxon>Nitrobacteraceae</taxon>
        <taxon>Rhodopseudomonas</taxon>
    </lineage>
</organism>
<dbReference type="RefSeq" id="WP_378383629.1">
    <property type="nucleotide sequence ID" value="NZ_JBHLWM010000001.1"/>
</dbReference>
<reference evidence="1 2" key="1">
    <citation type="submission" date="2024-09" db="EMBL/GenBank/DDBJ databases">
        <authorList>
            <person name="Sun Q."/>
            <person name="Mori K."/>
        </authorList>
    </citation>
    <scope>NUCLEOTIDE SEQUENCE [LARGE SCALE GENOMIC DNA]</scope>
    <source>
        <strain evidence="1 2">KCTC 23279</strain>
    </source>
</reference>
<dbReference type="Proteomes" id="UP001589775">
    <property type="component" value="Unassembled WGS sequence"/>
</dbReference>
<keyword evidence="2" id="KW-1185">Reference proteome</keyword>
<evidence type="ECO:0000313" key="2">
    <source>
        <dbReference type="Proteomes" id="UP001589775"/>
    </source>
</evidence>
<dbReference type="EMBL" id="JBHLWM010000001">
    <property type="protein sequence ID" value="MFC0239120.1"/>
    <property type="molecule type" value="Genomic_DNA"/>
</dbReference>
<gene>
    <name evidence="1" type="ORF">ACFFJ6_01520</name>
</gene>
<evidence type="ECO:0000313" key="1">
    <source>
        <dbReference type="EMBL" id="MFC0239120.1"/>
    </source>
</evidence>
<proteinExistence type="predicted"/>
<comment type="caution">
    <text evidence="1">The sequence shown here is derived from an EMBL/GenBank/DDBJ whole genome shotgun (WGS) entry which is preliminary data.</text>
</comment>